<dbReference type="Proteomes" id="UP000606974">
    <property type="component" value="Unassembled WGS sequence"/>
</dbReference>
<feature type="compositionally biased region" description="Polar residues" evidence="2">
    <location>
        <begin position="103"/>
        <end position="116"/>
    </location>
</feature>
<evidence type="ECO:0000256" key="2">
    <source>
        <dbReference type="SAM" id="MobiDB-lite"/>
    </source>
</evidence>
<feature type="region of interest" description="Disordered" evidence="2">
    <location>
        <begin position="1"/>
        <end position="67"/>
    </location>
</feature>
<evidence type="ECO:0000256" key="1">
    <source>
        <dbReference type="SAM" id="Coils"/>
    </source>
</evidence>
<keyword evidence="4" id="KW-1185">Reference proteome</keyword>
<dbReference type="AlphaFoldDB" id="A0A8H7ACM7"/>
<accession>A0A8H7ACM7</accession>
<feature type="compositionally biased region" description="Polar residues" evidence="2">
    <location>
        <begin position="8"/>
        <end position="60"/>
    </location>
</feature>
<feature type="coiled-coil region" evidence="1">
    <location>
        <begin position="175"/>
        <end position="225"/>
    </location>
</feature>
<name>A0A8H7ACM7_9EURO</name>
<organism evidence="3 4">
    <name type="scientific">Endocarpon pusillum</name>
    <dbReference type="NCBI Taxonomy" id="364733"/>
    <lineage>
        <taxon>Eukaryota</taxon>
        <taxon>Fungi</taxon>
        <taxon>Dikarya</taxon>
        <taxon>Ascomycota</taxon>
        <taxon>Pezizomycotina</taxon>
        <taxon>Eurotiomycetes</taxon>
        <taxon>Chaetothyriomycetidae</taxon>
        <taxon>Verrucariales</taxon>
        <taxon>Verrucariaceae</taxon>
        <taxon>Endocarpon</taxon>
    </lineage>
</organism>
<evidence type="ECO:0000313" key="4">
    <source>
        <dbReference type="Proteomes" id="UP000606974"/>
    </source>
</evidence>
<keyword evidence="1" id="KW-0175">Coiled coil</keyword>
<dbReference type="EMBL" id="JAACFV010000105">
    <property type="protein sequence ID" value="KAF7505604.1"/>
    <property type="molecule type" value="Genomic_DNA"/>
</dbReference>
<gene>
    <name evidence="3" type="ORF">GJ744_000613</name>
</gene>
<sequence length="386" mass="42902">MPPKTKSSKATGSARQSSQAGPSQSSRATPRQHSQPGASSSSQLNVRENRQPNASQSSKDAPTFTFRGGSDIYHRLHEADLVELSGSSENVAAASNPPGSRDPSGTTTPLPSDLNVISSAPSLEEWNAAEQNPRGPSIISKEEMSGMATLKRQAFVMSAIIDCYYDGMIKISTSIETTEKIIVIIKAKLQQLESREKSEANELQIQNFKKQIVALQKGMQAKKEATTAWENNGKAKWVAIDKLIMQIMAMAQSWAHCQTPEDLKDFIIQEKIAVDRQQAVAAKQRRVMEDLEKRVGVLRRKMVQLLPKDFDTGWATYEVQAFEIDDAIGDLRVKKKQAWRIVTDWELVKRQLEDLRNHYHSLSRAPSTATRGMLNDNALMRDAPAI</sequence>
<feature type="region of interest" description="Disordered" evidence="2">
    <location>
        <begin position="90"/>
        <end position="116"/>
    </location>
</feature>
<dbReference type="OrthoDB" id="10355685at2759"/>
<protein>
    <submittedName>
        <fullName evidence="3">Uncharacterized protein</fullName>
    </submittedName>
</protein>
<evidence type="ECO:0000313" key="3">
    <source>
        <dbReference type="EMBL" id="KAF7505604.1"/>
    </source>
</evidence>
<reference evidence="3" key="1">
    <citation type="submission" date="2020-02" db="EMBL/GenBank/DDBJ databases">
        <authorList>
            <person name="Palmer J.M."/>
        </authorList>
    </citation>
    <scope>NUCLEOTIDE SEQUENCE</scope>
    <source>
        <strain evidence="3">EPUS1.4</strain>
        <tissue evidence="3">Thallus</tissue>
    </source>
</reference>
<comment type="caution">
    <text evidence="3">The sequence shown here is derived from an EMBL/GenBank/DDBJ whole genome shotgun (WGS) entry which is preliminary data.</text>
</comment>
<feature type="coiled-coil region" evidence="1">
    <location>
        <begin position="274"/>
        <end position="301"/>
    </location>
</feature>
<proteinExistence type="predicted"/>